<evidence type="ECO:0000313" key="3">
    <source>
        <dbReference type="Proteomes" id="UP001283361"/>
    </source>
</evidence>
<protein>
    <submittedName>
        <fullName evidence="2">Uncharacterized protein</fullName>
    </submittedName>
</protein>
<name>A0AAE0XPV7_9GAST</name>
<dbReference type="Proteomes" id="UP001283361">
    <property type="component" value="Unassembled WGS sequence"/>
</dbReference>
<evidence type="ECO:0000313" key="2">
    <source>
        <dbReference type="EMBL" id="KAK3702584.1"/>
    </source>
</evidence>
<reference evidence="2" key="1">
    <citation type="journal article" date="2023" name="G3 (Bethesda)">
        <title>A reference genome for the long-term kleptoplast-retaining sea slug Elysia crispata morphotype clarki.</title>
        <authorList>
            <person name="Eastman K.E."/>
            <person name="Pendleton A.L."/>
            <person name="Shaikh M.A."/>
            <person name="Suttiyut T."/>
            <person name="Ogas R."/>
            <person name="Tomko P."/>
            <person name="Gavelis G."/>
            <person name="Widhalm J.R."/>
            <person name="Wisecaver J.H."/>
        </authorList>
    </citation>
    <scope>NUCLEOTIDE SEQUENCE</scope>
    <source>
        <strain evidence="2">ECLA1</strain>
    </source>
</reference>
<dbReference type="AlphaFoldDB" id="A0AAE0XPV7"/>
<evidence type="ECO:0000256" key="1">
    <source>
        <dbReference type="SAM" id="MobiDB-lite"/>
    </source>
</evidence>
<gene>
    <name evidence="2" type="ORF">RRG08_042574</name>
</gene>
<dbReference type="EMBL" id="JAWDGP010007852">
    <property type="protein sequence ID" value="KAK3702584.1"/>
    <property type="molecule type" value="Genomic_DNA"/>
</dbReference>
<feature type="region of interest" description="Disordered" evidence="1">
    <location>
        <begin position="20"/>
        <end position="42"/>
    </location>
</feature>
<organism evidence="2 3">
    <name type="scientific">Elysia crispata</name>
    <name type="common">lettuce slug</name>
    <dbReference type="NCBI Taxonomy" id="231223"/>
    <lineage>
        <taxon>Eukaryota</taxon>
        <taxon>Metazoa</taxon>
        <taxon>Spiralia</taxon>
        <taxon>Lophotrochozoa</taxon>
        <taxon>Mollusca</taxon>
        <taxon>Gastropoda</taxon>
        <taxon>Heterobranchia</taxon>
        <taxon>Euthyneura</taxon>
        <taxon>Panpulmonata</taxon>
        <taxon>Sacoglossa</taxon>
        <taxon>Placobranchoidea</taxon>
        <taxon>Plakobranchidae</taxon>
        <taxon>Elysia</taxon>
    </lineage>
</organism>
<sequence length="118" mass="12491">MTSQVVPGLPLPAVLTLGDSRREKRTVTSVGKSNDHSDCSSPMRSVTVTVRYTQVDHVTTQTILLSLPGMVSKPKMGTPHLVKSATVSSPSPSPSHRHSSPSAGQISRKCPMGRCSAL</sequence>
<comment type="caution">
    <text evidence="2">The sequence shown here is derived from an EMBL/GenBank/DDBJ whole genome shotgun (WGS) entry which is preliminary data.</text>
</comment>
<keyword evidence="3" id="KW-1185">Reference proteome</keyword>
<accession>A0AAE0XPV7</accession>
<feature type="region of interest" description="Disordered" evidence="1">
    <location>
        <begin position="70"/>
        <end position="118"/>
    </location>
</feature>
<proteinExistence type="predicted"/>